<feature type="domain" description="Beta-lactamase-related" evidence="1">
    <location>
        <begin position="5"/>
        <end position="359"/>
    </location>
</feature>
<dbReference type="PANTHER" id="PTHR46825">
    <property type="entry name" value="D-ALANYL-D-ALANINE-CARBOXYPEPTIDASE/ENDOPEPTIDASE AMPH"/>
    <property type="match status" value="1"/>
</dbReference>
<keyword evidence="3" id="KW-1185">Reference proteome</keyword>
<dbReference type="Pfam" id="PF00144">
    <property type="entry name" value="Beta-lactamase"/>
    <property type="match status" value="1"/>
</dbReference>
<dbReference type="Proteomes" id="UP000596248">
    <property type="component" value="Chromosome"/>
</dbReference>
<protein>
    <submittedName>
        <fullName evidence="2">Beta-lactamase family protein</fullName>
    </submittedName>
</protein>
<dbReference type="PANTHER" id="PTHR46825:SF9">
    <property type="entry name" value="BETA-LACTAMASE-RELATED DOMAIN-CONTAINING PROTEIN"/>
    <property type="match status" value="1"/>
</dbReference>
<gene>
    <name evidence="2" type="ORF">JNE38_20355</name>
</gene>
<evidence type="ECO:0000259" key="1">
    <source>
        <dbReference type="Pfam" id="PF00144"/>
    </source>
</evidence>
<name>A0ABX7FI74_BRECH</name>
<evidence type="ECO:0000313" key="3">
    <source>
        <dbReference type="Proteomes" id="UP000596248"/>
    </source>
</evidence>
<sequence length="475" mass="52382">MEQLKAYAQKLMETAKLPGAFIGIAKEGELIYAEGIGYRDAEKQAEVTPDTVFGIGSITKSFTCVAIMQLQEMAKLSVHDPVVAYLPEFRTKDEERTKKITIAHFMSHTSGLPSLSSLYYAMRRSMEIDPALQGAESKIDLAAHEPIDTYEQLMAFIADLDVELLGEPGTEFSYSNDGYALLGAIIERVSGQTYESFVREHLLDPAGMKHTVFLTEDLGDYSDVTTLYTNKKTEEGKEVIAAPLWWDAPSMRAAGFLKSTGRDMLAYAEIFRTGGKVGDKRILSEESVRQMIGNYAGLEPSRHYGYGFMVTPEFRGGTLIEHGGALKGIAAQLCILPEENLTCIVLTNLDGAPSAELLAATINTAQALPVEEPIASYPDYAVTPDMLKAFIGEYRSGEGEQVNVAYNEDGLILTVLGTDFLLRPVGEDSFVFQMPTGLTKWIRFVRDETGTVIRVAFHFRQLIKEQAKEACHETA</sequence>
<reference evidence="2 3" key="1">
    <citation type="submission" date="2021-01" db="EMBL/GenBank/DDBJ databases">
        <title>Identification of strong promoters based on the transcriptome of Brevibacillus choshinensis.</title>
        <authorList>
            <person name="Yao D."/>
            <person name="Zhang K."/>
            <person name="Wu J."/>
        </authorList>
    </citation>
    <scope>NUCLEOTIDE SEQUENCE [LARGE SCALE GENOMIC DNA]</scope>
    <source>
        <strain evidence="2 3">HPD31-SP3</strain>
    </source>
</reference>
<dbReference type="InterPro" id="IPR012338">
    <property type="entry name" value="Beta-lactam/transpept-like"/>
</dbReference>
<proteinExistence type="predicted"/>
<dbReference type="InterPro" id="IPR050491">
    <property type="entry name" value="AmpC-like"/>
</dbReference>
<organism evidence="2 3">
    <name type="scientific">Brevibacillus choshinensis</name>
    <dbReference type="NCBI Taxonomy" id="54911"/>
    <lineage>
        <taxon>Bacteria</taxon>
        <taxon>Bacillati</taxon>
        <taxon>Bacillota</taxon>
        <taxon>Bacilli</taxon>
        <taxon>Bacillales</taxon>
        <taxon>Paenibacillaceae</taxon>
        <taxon>Brevibacillus</taxon>
    </lineage>
</organism>
<dbReference type="RefSeq" id="WP_203352983.1">
    <property type="nucleotide sequence ID" value="NZ_CP069127.1"/>
</dbReference>
<dbReference type="Gene3D" id="3.40.710.10">
    <property type="entry name" value="DD-peptidase/beta-lactamase superfamily"/>
    <property type="match status" value="1"/>
</dbReference>
<evidence type="ECO:0000313" key="2">
    <source>
        <dbReference type="EMBL" id="QRG65914.1"/>
    </source>
</evidence>
<dbReference type="EMBL" id="CP069127">
    <property type="protein sequence ID" value="QRG65914.1"/>
    <property type="molecule type" value="Genomic_DNA"/>
</dbReference>
<dbReference type="InterPro" id="IPR001466">
    <property type="entry name" value="Beta-lactam-related"/>
</dbReference>
<dbReference type="SUPFAM" id="SSF56601">
    <property type="entry name" value="beta-lactamase/transpeptidase-like"/>
    <property type="match status" value="1"/>
</dbReference>
<accession>A0ABX7FI74</accession>